<evidence type="ECO:0000256" key="4">
    <source>
        <dbReference type="ARBA" id="ARBA00048782"/>
    </source>
</evidence>
<evidence type="ECO:0000313" key="6">
    <source>
        <dbReference type="EMBL" id="CCB89485.1"/>
    </source>
</evidence>
<dbReference type="KEGG" id="sng:SNE_A16080"/>
<reference evidence="6 7" key="2">
    <citation type="journal article" date="2011" name="Mol. Biol. Evol.">
        <title>Unity in variety--the pan-genome of the Chlamydiae.</title>
        <authorList>
            <person name="Collingro A."/>
            <person name="Tischler P."/>
            <person name="Weinmaier T."/>
            <person name="Penz T."/>
            <person name="Heinz E."/>
            <person name="Brunham R.C."/>
            <person name="Read T.D."/>
            <person name="Bavoil P.M."/>
            <person name="Sachse K."/>
            <person name="Kahane S."/>
            <person name="Friedman M.G."/>
            <person name="Rattei T."/>
            <person name="Myers G.S."/>
            <person name="Horn M."/>
        </authorList>
    </citation>
    <scope>NUCLEOTIDE SEQUENCE [LARGE SCALE GENOMIC DNA]</scope>
    <source>
        <strain evidence="7">ATCC VR-1471 / Z</strain>
    </source>
</reference>
<dbReference type="SUPFAM" id="SSF55068">
    <property type="entry name" value="Peptide methionine sulfoxide reductase"/>
    <property type="match status" value="1"/>
</dbReference>
<dbReference type="PANTHER" id="PTHR43774:SF1">
    <property type="entry name" value="PEPTIDE METHIONINE SULFOXIDE REDUCTASE MSRA 2"/>
    <property type="match status" value="1"/>
</dbReference>
<keyword evidence="2 6" id="KW-0560">Oxidoreductase</keyword>
<comment type="catalytic activity">
    <reaction evidence="4">
        <text>[thioredoxin]-disulfide + L-methionine + H2O = L-methionine (S)-S-oxide + [thioredoxin]-dithiol</text>
        <dbReference type="Rhea" id="RHEA:19993"/>
        <dbReference type="Rhea" id="RHEA-COMP:10698"/>
        <dbReference type="Rhea" id="RHEA-COMP:10700"/>
        <dbReference type="ChEBI" id="CHEBI:15377"/>
        <dbReference type="ChEBI" id="CHEBI:29950"/>
        <dbReference type="ChEBI" id="CHEBI:50058"/>
        <dbReference type="ChEBI" id="CHEBI:57844"/>
        <dbReference type="ChEBI" id="CHEBI:58772"/>
        <dbReference type="EC" id="1.8.4.11"/>
    </reaction>
</comment>
<proteinExistence type="predicted"/>
<dbReference type="InterPro" id="IPR002569">
    <property type="entry name" value="Met_Sox_Rdtase_MsrA_dom"/>
</dbReference>
<dbReference type="HOGENOM" id="CLU_172318_0_0_0"/>
<gene>
    <name evidence="6" type="primary">msrA2</name>
    <name evidence="6" type="ordered locus">SNE_A16080</name>
</gene>
<evidence type="ECO:0000313" key="7">
    <source>
        <dbReference type="Proteomes" id="UP000000496"/>
    </source>
</evidence>
<dbReference type="EC" id="1.8.4.11" evidence="1"/>
<dbReference type="eggNOG" id="COG0225">
    <property type="taxonomic scope" value="Bacteria"/>
</dbReference>
<dbReference type="InterPro" id="IPR036509">
    <property type="entry name" value="Met_Sox_Rdtase_MsrA_sf"/>
</dbReference>
<evidence type="ECO:0000256" key="2">
    <source>
        <dbReference type="ARBA" id="ARBA00023002"/>
    </source>
</evidence>
<organism evidence="6 7">
    <name type="scientific">Simkania negevensis (strain ATCC VR-1471 / DSM 27360 / Z)</name>
    <dbReference type="NCBI Taxonomy" id="331113"/>
    <lineage>
        <taxon>Bacteria</taxon>
        <taxon>Pseudomonadati</taxon>
        <taxon>Chlamydiota</taxon>
        <taxon>Chlamydiia</taxon>
        <taxon>Parachlamydiales</taxon>
        <taxon>Simkaniaceae</taxon>
        <taxon>Simkania</taxon>
    </lineage>
</organism>
<dbReference type="GO" id="GO:0008113">
    <property type="term" value="F:peptide-methionine (S)-S-oxide reductase activity"/>
    <property type="evidence" value="ECO:0007669"/>
    <property type="project" value="UniProtKB-EC"/>
</dbReference>
<evidence type="ECO:0000256" key="1">
    <source>
        <dbReference type="ARBA" id="ARBA00012502"/>
    </source>
</evidence>
<protein>
    <recommendedName>
        <fullName evidence="1">peptide-methionine (S)-S-oxide reductase</fullName>
        <ecNumber evidence="1">1.8.4.11</ecNumber>
    </recommendedName>
</protein>
<keyword evidence="7" id="KW-1185">Reference proteome</keyword>
<dbReference type="AlphaFoldDB" id="F8L9F3"/>
<name>F8L9F3_SIMNZ</name>
<dbReference type="PANTHER" id="PTHR43774">
    <property type="entry name" value="PEPTIDE METHIONINE SULFOXIDE REDUCTASE"/>
    <property type="match status" value="1"/>
</dbReference>
<comment type="catalytic activity">
    <reaction evidence="3">
        <text>L-methionyl-[protein] + [thioredoxin]-disulfide + H2O = L-methionyl-(S)-S-oxide-[protein] + [thioredoxin]-dithiol</text>
        <dbReference type="Rhea" id="RHEA:14217"/>
        <dbReference type="Rhea" id="RHEA-COMP:10698"/>
        <dbReference type="Rhea" id="RHEA-COMP:10700"/>
        <dbReference type="Rhea" id="RHEA-COMP:12313"/>
        <dbReference type="Rhea" id="RHEA-COMP:12315"/>
        <dbReference type="ChEBI" id="CHEBI:15377"/>
        <dbReference type="ChEBI" id="CHEBI:16044"/>
        <dbReference type="ChEBI" id="CHEBI:29950"/>
        <dbReference type="ChEBI" id="CHEBI:44120"/>
        <dbReference type="ChEBI" id="CHEBI:50058"/>
        <dbReference type="EC" id="1.8.4.11"/>
    </reaction>
</comment>
<dbReference type="Pfam" id="PF01625">
    <property type="entry name" value="PMSR"/>
    <property type="match status" value="1"/>
</dbReference>
<reference key="1">
    <citation type="journal article" date="2011" name="Mol. Biol. Evol.">
        <title>Unity in variety -- the pan-genome of the Chlamydiae.</title>
        <authorList>
            <person name="Collingro A."/>
            <person name="Tischler P."/>
            <person name="Weinmaier T."/>
            <person name="Penz T."/>
            <person name="Heinz E."/>
            <person name="Brunham R.C."/>
            <person name="Read T.D."/>
            <person name="Bavoil P.M."/>
            <person name="Sachse K."/>
            <person name="Kahane S."/>
            <person name="Friedman M.G."/>
            <person name="Rattei T."/>
            <person name="Myers G.S.A."/>
            <person name="Horn M."/>
        </authorList>
    </citation>
    <scope>NUCLEOTIDE SEQUENCE</scope>
    <source>
        <strain>Z</strain>
    </source>
</reference>
<dbReference type="Proteomes" id="UP000000496">
    <property type="component" value="Chromosome gsn.131"/>
</dbReference>
<evidence type="ECO:0000259" key="5">
    <source>
        <dbReference type="Pfam" id="PF01625"/>
    </source>
</evidence>
<dbReference type="Gene3D" id="3.30.1060.10">
    <property type="entry name" value="Peptide methionine sulphoxide reductase MsrA"/>
    <property type="match status" value="1"/>
</dbReference>
<feature type="domain" description="Peptide methionine sulphoxide reductase MsrA" evidence="5">
    <location>
        <begin position="2"/>
        <end position="84"/>
    </location>
</feature>
<accession>F8L9F3</accession>
<dbReference type="EMBL" id="FR872582">
    <property type="protein sequence ID" value="CCB89485.1"/>
    <property type="molecule type" value="Genomic_DNA"/>
</dbReference>
<evidence type="ECO:0000256" key="3">
    <source>
        <dbReference type="ARBA" id="ARBA00047806"/>
    </source>
</evidence>
<sequence>MDVYFHNIDPTRDDGQFCDQGMQYRPIIFYEGESQKSLAEAYKQRLIDEDKVSSILVQIVPAKTFYPAEAYHQKYYQKNPLRYRFYRYSCGRDKRLKELWDSYD</sequence>
<dbReference type="STRING" id="331113.SNE_A16080"/>
<dbReference type="GO" id="GO:0033744">
    <property type="term" value="F:L-methionine:thioredoxin-disulfide S-oxidoreductase activity"/>
    <property type="evidence" value="ECO:0007669"/>
    <property type="project" value="RHEA"/>
</dbReference>